<organism evidence="1">
    <name type="scientific">Anguilla anguilla</name>
    <name type="common">European freshwater eel</name>
    <name type="synonym">Muraena anguilla</name>
    <dbReference type="NCBI Taxonomy" id="7936"/>
    <lineage>
        <taxon>Eukaryota</taxon>
        <taxon>Metazoa</taxon>
        <taxon>Chordata</taxon>
        <taxon>Craniata</taxon>
        <taxon>Vertebrata</taxon>
        <taxon>Euteleostomi</taxon>
        <taxon>Actinopterygii</taxon>
        <taxon>Neopterygii</taxon>
        <taxon>Teleostei</taxon>
        <taxon>Anguilliformes</taxon>
        <taxon>Anguillidae</taxon>
        <taxon>Anguilla</taxon>
    </lineage>
</organism>
<reference evidence="1" key="1">
    <citation type="submission" date="2014-11" db="EMBL/GenBank/DDBJ databases">
        <authorList>
            <person name="Amaro Gonzalez C."/>
        </authorList>
    </citation>
    <scope>NUCLEOTIDE SEQUENCE</scope>
</reference>
<accession>A0A0E9QTB3</accession>
<reference evidence="1" key="2">
    <citation type="journal article" date="2015" name="Fish Shellfish Immunol.">
        <title>Early steps in the European eel (Anguilla anguilla)-Vibrio vulnificus interaction in the gills: Role of the RtxA13 toxin.</title>
        <authorList>
            <person name="Callol A."/>
            <person name="Pajuelo D."/>
            <person name="Ebbesson L."/>
            <person name="Teles M."/>
            <person name="MacKenzie S."/>
            <person name="Amaro C."/>
        </authorList>
    </citation>
    <scope>NUCLEOTIDE SEQUENCE</scope>
</reference>
<proteinExistence type="predicted"/>
<protein>
    <submittedName>
        <fullName evidence="1">Uncharacterized protein</fullName>
    </submittedName>
</protein>
<dbReference type="EMBL" id="GBXM01088890">
    <property type="protein sequence ID" value="JAH19687.1"/>
    <property type="molecule type" value="Transcribed_RNA"/>
</dbReference>
<evidence type="ECO:0000313" key="1">
    <source>
        <dbReference type="EMBL" id="JAH19687.1"/>
    </source>
</evidence>
<sequence length="32" mass="3842">MTPCETSITMTDRFSLTNTYLLCWVYWTYATE</sequence>
<dbReference type="AlphaFoldDB" id="A0A0E9QTB3"/>
<name>A0A0E9QTB3_ANGAN</name>